<evidence type="ECO:0000313" key="1">
    <source>
        <dbReference type="Ensembl" id="ENSNPEP00000000852.1"/>
    </source>
</evidence>
<proteinExistence type="predicted"/>
<dbReference type="AlphaFoldDB" id="A0A8C6YM11"/>
<dbReference type="InterPro" id="IPR037354">
    <property type="entry name" value="Commd2"/>
</dbReference>
<protein>
    <submittedName>
        <fullName evidence="1">COMM domain containing 2</fullName>
    </submittedName>
</protein>
<dbReference type="Proteomes" id="UP000694420">
    <property type="component" value="Unplaced"/>
</dbReference>
<reference evidence="1" key="2">
    <citation type="submission" date="2025-09" db="UniProtKB">
        <authorList>
            <consortium name="Ensembl"/>
        </authorList>
    </citation>
    <scope>IDENTIFICATION</scope>
</reference>
<gene>
    <name evidence="1" type="primary">COMMD2</name>
</gene>
<reference evidence="1" key="1">
    <citation type="submission" date="2025-08" db="UniProtKB">
        <authorList>
            <consortium name="Ensembl"/>
        </authorList>
    </citation>
    <scope>IDENTIFICATION</scope>
</reference>
<dbReference type="Ensembl" id="ENSNPET00000000868.1">
    <property type="protein sequence ID" value="ENSNPEP00000000852.1"/>
    <property type="gene ID" value="ENSNPEG00000000679.1"/>
</dbReference>
<keyword evidence="2" id="KW-1185">Reference proteome</keyword>
<evidence type="ECO:0000313" key="2">
    <source>
        <dbReference type="Proteomes" id="UP000694420"/>
    </source>
</evidence>
<sequence>MLLVLSEEQRAHLGCLPSLVDSLVSGAGELGRLALELLRHGGAPRAVETAARSLSVDAEALQRGLDGLSFLLAESSKLMVSSAPAAPGCTCFSVNNESPRQTSRILSMFWDSRMN</sequence>
<dbReference type="PANTHER" id="PTHR15857">
    <property type="entry name" value="COMM DOMAIN CONTAINING PROTEIN 2"/>
    <property type="match status" value="1"/>
</dbReference>
<accession>A0A8C6YM11</accession>
<organism evidence="1 2">
    <name type="scientific">Nothoprocta perdicaria</name>
    <name type="common">Chilean tinamou</name>
    <name type="synonym">Crypturus perdicarius</name>
    <dbReference type="NCBI Taxonomy" id="30464"/>
    <lineage>
        <taxon>Eukaryota</taxon>
        <taxon>Metazoa</taxon>
        <taxon>Chordata</taxon>
        <taxon>Craniata</taxon>
        <taxon>Vertebrata</taxon>
        <taxon>Euteleostomi</taxon>
        <taxon>Archelosauria</taxon>
        <taxon>Archosauria</taxon>
        <taxon>Dinosauria</taxon>
        <taxon>Saurischia</taxon>
        <taxon>Theropoda</taxon>
        <taxon>Coelurosauria</taxon>
        <taxon>Aves</taxon>
        <taxon>Palaeognathae</taxon>
        <taxon>Tinamiformes</taxon>
        <taxon>Tinamidae</taxon>
        <taxon>Nothoprocta</taxon>
    </lineage>
</organism>
<name>A0A8C6YM11_NOTPE</name>
<dbReference type="PANTHER" id="PTHR15857:SF0">
    <property type="entry name" value="COMM DOMAIN-CONTAINING PROTEIN 2"/>
    <property type="match status" value="1"/>
</dbReference>